<reference evidence="3 4" key="1">
    <citation type="submission" date="2023-09" db="EMBL/GenBank/DDBJ databases">
        <title>Complete-Gapless Cercospora beticola genome.</title>
        <authorList>
            <person name="Wyatt N.A."/>
            <person name="Spanner R.E."/>
            <person name="Bolton M.D."/>
        </authorList>
    </citation>
    <scope>NUCLEOTIDE SEQUENCE [LARGE SCALE GENOMIC DNA]</scope>
    <source>
        <strain evidence="3">Cb09-40</strain>
    </source>
</reference>
<proteinExistence type="predicted"/>
<evidence type="ECO:0000313" key="4">
    <source>
        <dbReference type="Proteomes" id="UP001302367"/>
    </source>
</evidence>
<evidence type="ECO:0000256" key="2">
    <source>
        <dbReference type="SAM" id="Phobius"/>
    </source>
</evidence>
<gene>
    <name evidence="3" type="ORF">RHO25_003797</name>
</gene>
<evidence type="ECO:0008006" key="5">
    <source>
        <dbReference type="Google" id="ProtNLM"/>
    </source>
</evidence>
<feature type="compositionally biased region" description="Low complexity" evidence="1">
    <location>
        <begin position="51"/>
        <end position="63"/>
    </location>
</feature>
<feature type="transmembrane region" description="Helical" evidence="2">
    <location>
        <begin position="86"/>
        <end position="107"/>
    </location>
</feature>
<dbReference type="Proteomes" id="UP001302367">
    <property type="component" value="Chromosome 2"/>
</dbReference>
<organism evidence="3 4">
    <name type="scientific">Cercospora beticola</name>
    <name type="common">Sugarbeet leaf spot fungus</name>
    <dbReference type="NCBI Taxonomy" id="122368"/>
    <lineage>
        <taxon>Eukaryota</taxon>
        <taxon>Fungi</taxon>
        <taxon>Dikarya</taxon>
        <taxon>Ascomycota</taxon>
        <taxon>Pezizomycotina</taxon>
        <taxon>Dothideomycetes</taxon>
        <taxon>Dothideomycetidae</taxon>
        <taxon>Mycosphaerellales</taxon>
        <taxon>Mycosphaerellaceae</taxon>
        <taxon>Cercospora</taxon>
    </lineage>
</organism>
<dbReference type="RefSeq" id="XP_065458513.1">
    <property type="nucleotide sequence ID" value="XM_065602441.1"/>
</dbReference>
<protein>
    <recommendedName>
        <fullName evidence="5">Mid2 domain-containing protein</fullName>
    </recommendedName>
</protein>
<name>A0ABZ0NI20_CERBT</name>
<feature type="region of interest" description="Disordered" evidence="1">
    <location>
        <begin position="114"/>
        <end position="133"/>
    </location>
</feature>
<keyword evidence="2" id="KW-0812">Transmembrane</keyword>
<sequence>MSVIGSSCTSLADTVTFVNGTKTRVDSGLLAVAPSIVVAYQSSDLSLWATPGSTSTTSAASTSRPTDAVNLPTTTSEPGLSTGAKAGIGSGVARVVIVGFIILGLVIRKRRTGRNGDPSSYAGKAELSGEGVHRELNGEGAVYEKSTFVKPVEIDNDNPVELDGD</sequence>
<keyword evidence="2" id="KW-1133">Transmembrane helix</keyword>
<evidence type="ECO:0000256" key="1">
    <source>
        <dbReference type="SAM" id="MobiDB-lite"/>
    </source>
</evidence>
<keyword evidence="2" id="KW-0472">Membrane</keyword>
<accession>A0ABZ0NI20</accession>
<keyword evidence="4" id="KW-1185">Reference proteome</keyword>
<dbReference type="GeneID" id="90644000"/>
<evidence type="ECO:0000313" key="3">
    <source>
        <dbReference type="EMBL" id="WPA99181.1"/>
    </source>
</evidence>
<feature type="region of interest" description="Disordered" evidence="1">
    <location>
        <begin position="51"/>
        <end position="77"/>
    </location>
</feature>
<dbReference type="EMBL" id="CP134185">
    <property type="protein sequence ID" value="WPA99181.1"/>
    <property type="molecule type" value="Genomic_DNA"/>
</dbReference>